<keyword evidence="7" id="KW-0816">Tricarboxylic acid cycle</keyword>
<dbReference type="GO" id="GO:0005524">
    <property type="term" value="F:ATP binding"/>
    <property type="evidence" value="ECO:0007669"/>
    <property type="project" value="UniProtKB-KW"/>
</dbReference>
<dbReference type="InterPro" id="IPR019818">
    <property type="entry name" value="IsoCit/isopropylmalate_DH_CS"/>
</dbReference>
<evidence type="ECO:0000256" key="3">
    <source>
        <dbReference type="ARBA" id="ARBA00004123"/>
    </source>
</evidence>
<comment type="cofactor">
    <cofactor evidence="1">
        <name>Mn(2+)</name>
        <dbReference type="ChEBI" id="CHEBI:29035"/>
    </cofactor>
</comment>
<dbReference type="InterPro" id="IPR004790">
    <property type="entry name" value="Isocitrate_DH_NADP"/>
</dbReference>
<protein>
    <recommendedName>
        <fullName evidence="6">isocitrate dehydrogenase (NADP(+))</fullName>
        <ecNumber evidence="6">1.1.1.42</ecNumber>
    </recommendedName>
</protein>
<keyword evidence="8 21" id="KW-0812">Transmembrane</keyword>
<dbReference type="InterPro" id="IPR024084">
    <property type="entry name" value="IsoPropMal-DH-like_dom"/>
</dbReference>
<dbReference type="InterPro" id="IPR003439">
    <property type="entry name" value="ABC_transporter-like_ATP-bd"/>
</dbReference>
<dbReference type="EC" id="1.1.1.42" evidence="6"/>
<dbReference type="Gene3D" id="3.40.50.300">
    <property type="entry name" value="P-loop containing nucleotide triphosphate hydrolases"/>
    <property type="match status" value="1"/>
</dbReference>
<dbReference type="PROSITE" id="PS00211">
    <property type="entry name" value="ABC_TRANSPORTER_1"/>
    <property type="match status" value="1"/>
</dbReference>
<dbReference type="NCBIfam" id="TIGR00127">
    <property type="entry name" value="nadp_idh_euk"/>
    <property type="match status" value="1"/>
</dbReference>
<dbReference type="CDD" id="cd03223">
    <property type="entry name" value="ABCD_peroxisomal_ALDP"/>
    <property type="match status" value="1"/>
</dbReference>
<keyword evidence="16" id="KW-0805">Transcription regulation</keyword>
<dbReference type="CDD" id="cd08050">
    <property type="entry name" value="TAF6C"/>
    <property type="match status" value="1"/>
</dbReference>
<evidence type="ECO:0000256" key="18">
    <source>
        <dbReference type="ARBA" id="ARBA00023163"/>
    </source>
</evidence>
<dbReference type="Gene3D" id="1.10.20.10">
    <property type="entry name" value="Histone, subunit A"/>
    <property type="match status" value="1"/>
</dbReference>
<dbReference type="Pfam" id="PF07571">
    <property type="entry name" value="TAF6_C"/>
    <property type="match status" value="1"/>
</dbReference>
<evidence type="ECO:0000256" key="10">
    <source>
        <dbReference type="ARBA" id="ARBA00022741"/>
    </source>
</evidence>
<dbReference type="Gene3D" id="1.20.1560.10">
    <property type="entry name" value="ABC transporter type 1, transmembrane domain"/>
    <property type="match status" value="1"/>
</dbReference>
<dbReference type="GO" id="GO:0006739">
    <property type="term" value="P:NADP+ metabolic process"/>
    <property type="evidence" value="ECO:0007669"/>
    <property type="project" value="TreeGrafter"/>
</dbReference>
<dbReference type="Pfam" id="PF00180">
    <property type="entry name" value="Iso_dh"/>
    <property type="match status" value="1"/>
</dbReference>
<evidence type="ECO:0000256" key="8">
    <source>
        <dbReference type="ARBA" id="ARBA00022692"/>
    </source>
</evidence>
<evidence type="ECO:0000256" key="21">
    <source>
        <dbReference type="SAM" id="Phobius"/>
    </source>
</evidence>
<dbReference type="CDD" id="cd22931">
    <property type="entry name" value="HFD_TAF6"/>
    <property type="match status" value="1"/>
</dbReference>
<comment type="similarity">
    <text evidence="4">Belongs to the TAF6 family.</text>
</comment>
<dbReference type="PANTHER" id="PTHR11822">
    <property type="entry name" value="NADP-SPECIFIC ISOCITRATE DEHYDROGENASE"/>
    <property type="match status" value="1"/>
</dbReference>
<dbReference type="EMBL" id="LR999451">
    <property type="protein sequence ID" value="CAE5960306.1"/>
    <property type="molecule type" value="Genomic_DNA"/>
</dbReference>
<comment type="similarity">
    <text evidence="5">Belongs to the isocitrate and isopropylmalate dehydrogenases family.</text>
</comment>
<dbReference type="GO" id="GO:0016887">
    <property type="term" value="F:ATP hydrolysis activity"/>
    <property type="evidence" value="ECO:0007669"/>
    <property type="project" value="InterPro"/>
</dbReference>
<dbReference type="GO" id="GO:0005634">
    <property type="term" value="C:nucleus"/>
    <property type="evidence" value="ECO:0007669"/>
    <property type="project" value="UniProtKB-SubCell"/>
</dbReference>
<dbReference type="SUPFAM" id="SSF90123">
    <property type="entry name" value="ABC transporter transmembrane region"/>
    <property type="match status" value="1"/>
</dbReference>
<dbReference type="Pfam" id="PF02969">
    <property type="entry name" value="TAF"/>
    <property type="match status" value="1"/>
</dbReference>
<keyword evidence="25" id="KW-1185">Reference proteome</keyword>
<name>A0A8S1ZJS7_ARAAE</name>
<dbReference type="Gene3D" id="3.40.718.10">
    <property type="entry name" value="Isopropylmalate Dehydrogenase"/>
    <property type="match status" value="1"/>
</dbReference>
<keyword evidence="9" id="KW-0479">Metal-binding</keyword>
<evidence type="ECO:0000313" key="25">
    <source>
        <dbReference type="Proteomes" id="UP000682877"/>
    </source>
</evidence>
<evidence type="ECO:0000256" key="2">
    <source>
        <dbReference type="ARBA" id="ARBA00001946"/>
    </source>
</evidence>
<dbReference type="InterPro" id="IPR046344">
    <property type="entry name" value="TAF6_C_sf"/>
</dbReference>
<dbReference type="InterPro" id="IPR036640">
    <property type="entry name" value="ABC1_TM_sf"/>
</dbReference>
<sequence length="1649" mass="186570">MEFEKIKVINPVVEMDGDEMTRVIWKFIKDKLIFPFVELDIKYFDLGLPNRDFTDDKVTIESAEATLKYNVAIKCATITPDEARVREFGLKKMWRSPNGTIRNILNGTVFREPIICRNIPRIVPGWTKPICIGRHAFGDQYRATDIIFNEPGKLKLVFEPSGSSQKTEFEVFNFTGGGVALAMYNTDESIRAFAESSMYTAYQKKWPLYLSTKNTILKTYDGRFKDIFQEVYEANWRSKYEAAGIWYEHRLIDDMVAYAMKSEGGYVWACKNYDGDVQSDFLAQGYGSLGMMTSVLVCPDGKTIEAEAAHGTVTRHYRVHQKGGETSTNSIASIFAWSRGLAHRAKLDSNAALLSYTEKLEAACMGTVESGKMTKDLALLIHGPKVRRDQYVNTEEFIDAVAWELRRRLLGNSRPPMMILMITAPVFTNCPPHLLLRHSFPCDHSSSSSSSLRHESIGNFHRKKIPRFRTVSSSSLLPQPSVRPDKASELKTLWKKFYKVASPYWFSEDKDQARLRLAAVFALTLATTGISVGFNFLGRDFYNSLANKDQEQFTKQLFYYLCAFAGGIPFFVLRDYTKETLSLRWRSWMTKYYLQRYLKDQTFYKIQSQSMIDNPDQRIVDDLSSFTGTALSFSLTLVNATIDLISFSNILFTIYPPLFLVLLLYSFGGTAISVFLGKGLVNLNFLQEKKEADFRYSLVRVRENAESIAFYGGEQNEMQLLLQRFRSAFDNLTELLIASRNLEFFTDGYRYLIQILPVAVVAPMYFSGKIEFGVINQSVSAFNHILGDFSLVVYQFQAISSFSAVIDRLGEFDDLLDNNIFRDPSGIVDGIELTYQSEVNSSLLDTNGSIKSQLNQKRLEIEELTLQTPTNGTTLVHNLSVDIYDKDHLLIMGPSGSGKTSLLRAMAGLWRSGKGKITFYLDSEDDFTQEESNTQENSEKRSSGDVLFLPQRPYMVLGSLRQQLLYPTWSATVEEATPGGSNIDDTQFKFVAGSPPLLIREDGNEKCNKPTTDDLMRTLEKVCLGHIADRFGGLDSIHEWSSVLSLGEQQRLAFARLLLSQPKLALLDESTSALDEANEALLYQQIQSAGITYISIGHRRTLTKFHNKILQISTADPKSKESNWRIEDVDAQDCLYGRLNQEETRLSRSKSRVRVERAQARMVTKESIEVIAQSIGLSSLSPEVSAALAPDVEYRVLEVMQEAIKCMRHARRTTLMAHDVDSALHFRNLEPTSGSKSMRFKRVPENRDLYFLDDKDVELKNVIEAPLPNAPPDASIFSHWLAIDGIQPSIPQNSPLQAISDLKRSEYKDDGFAARQIYFDKVTEWALTQSGSTLFRQALSSLETDPGLHPLVPFFTSFIAEEIVRNMDNYPILLALMRLARSLLHNPHVHIEPYLHQFMPSIITCLIAKSLGRRSSDNHWHLRNFTASTVASTCKRYGHVYHNLLPRVTRSLLHTFLDPTKALPQHYGAIQGMVALGLNMVRFLVLPNLGPYLLLLLPEMEPEKQKDEAKRHGAWLVYGALMVAAGRCLYERLKTSETLLSPPNSSVWKTNGKLTCPRQSKRKASSDNLTHQPPLKKIAVGGIIQMSSAQMQMHGTTTVPQQSLVGRDIAPRTSAALGTDVDKYLFPLFEYFGESMLMFTPKYELSFFL</sequence>
<reference evidence="24" key="1">
    <citation type="submission" date="2021-01" db="EMBL/GenBank/DDBJ databases">
        <authorList>
            <person name="Bezrukov I."/>
        </authorList>
    </citation>
    <scope>NUCLEOTIDE SEQUENCE</scope>
</reference>
<keyword evidence="19" id="KW-0464">Manganese</keyword>
<feature type="transmembrane region" description="Helical" evidence="21">
    <location>
        <begin position="557"/>
        <end position="576"/>
    </location>
</feature>
<dbReference type="FunFam" id="1.20.1560.10:FF:000179">
    <property type="entry name" value="Abc transporter family protein"/>
    <property type="match status" value="1"/>
</dbReference>
<keyword evidence="14 21" id="KW-1133">Transmembrane helix</keyword>
<dbReference type="GO" id="GO:0006099">
    <property type="term" value="P:tricarboxylic acid cycle"/>
    <property type="evidence" value="ECO:0007669"/>
    <property type="project" value="UniProtKB-KW"/>
</dbReference>
<accession>A0A8S1ZJS7</accession>
<evidence type="ECO:0000256" key="12">
    <source>
        <dbReference type="ARBA" id="ARBA00022842"/>
    </source>
</evidence>
<dbReference type="PROSITE" id="PS50893">
    <property type="entry name" value="ABC_TRANSPORTER_2"/>
    <property type="match status" value="1"/>
</dbReference>
<comment type="cofactor">
    <cofactor evidence="2">
        <name>Mg(2+)</name>
        <dbReference type="ChEBI" id="CHEBI:18420"/>
    </cofactor>
</comment>
<feature type="transmembrane region" description="Helical" evidence="21">
    <location>
        <begin position="517"/>
        <end position="537"/>
    </location>
</feature>
<dbReference type="SUPFAM" id="SSF47113">
    <property type="entry name" value="Histone-fold"/>
    <property type="match status" value="1"/>
</dbReference>
<dbReference type="Pfam" id="PF06472">
    <property type="entry name" value="ABC_membrane_2"/>
    <property type="match status" value="1"/>
</dbReference>
<dbReference type="SUPFAM" id="SSF48371">
    <property type="entry name" value="ARM repeat"/>
    <property type="match status" value="1"/>
</dbReference>
<feature type="transmembrane region" description="Helical" evidence="21">
    <location>
        <begin position="630"/>
        <end position="652"/>
    </location>
</feature>
<evidence type="ECO:0000313" key="24">
    <source>
        <dbReference type="EMBL" id="CAE5960306.1"/>
    </source>
</evidence>
<keyword evidence="10" id="KW-0547">Nucleotide-binding</keyword>
<feature type="transmembrane region" description="Helical" evidence="21">
    <location>
        <begin position="658"/>
        <end position="681"/>
    </location>
</feature>
<keyword evidence="11" id="KW-0067">ATP-binding</keyword>
<dbReference type="Pfam" id="PF00005">
    <property type="entry name" value="ABC_tran"/>
    <property type="match status" value="1"/>
</dbReference>
<dbReference type="GO" id="GO:0140359">
    <property type="term" value="F:ABC-type transporter activity"/>
    <property type="evidence" value="ECO:0007669"/>
    <property type="project" value="InterPro"/>
</dbReference>
<evidence type="ECO:0000256" key="15">
    <source>
        <dbReference type="ARBA" id="ARBA00023002"/>
    </source>
</evidence>
<dbReference type="InterPro" id="IPR003593">
    <property type="entry name" value="AAA+_ATPase"/>
</dbReference>
<dbReference type="Gene3D" id="1.25.40.770">
    <property type="entry name" value="TAF6, C-terminal HEAT repeat domain"/>
    <property type="match status" value="1"/>
</dbReference>
<evidence type="ECO:0000259" key="23">
    <source>
        <dbReference type="PROSITE" id="PS50929"/>
    </source>
</evidence>
<evidence type="ECO:0000256" key="7">
    <source>
        <dbReference type="ARBA" id="ARBA00022532"/>
    </source>
</evidence>
<organism evidence="24 25">
    <name type="scientific">Arabidopsis arenosa</name>
    <name type="common">Sand rock-cress</name>
    <name type="synonym">Cardaminopsis arenosa</name>
    <dbReference type="NCBI Taxonomy" id="38785"/>
    <lineage>
        <taxon>Eukaryota</taxon>
        <taxon>Viridiplantae</taxon>
        <taxon>Streptophyta</taxon>
        <taxon>Embryophyta</taxon>
        <taxon>Tracheophyta</taxon>
        <taxon>Spermatophyta</taxon>
        <taxon>Magnoliopsida</taxon>
        <taxon>eudicotyledons</taxon>
        <taxon>Gunneridae</taxon>
        <taxon>Pentapetalae</taxon>
        <taxon>rosids</taxon>
        <taxon>malvids</taxon>
        <taxon>Brassicales</taxon>
        <taxon>Brassicaceae</taxon>
        <taxon>Camelineae</taxon>
        <taxon>Arabidopsis</taxon>
    </lineage>
</organism>
<evidence type="ECO:0000256" key="6">
    <source>
        <dbReference type="ARBA" id="ARBA00013013"/>
    </source>
</evidence>
<evidence type="ECO:0000256" key="5">
    <source>
        <dbReference type="ARBA" id="ARBA00007769"/>
    </source>
</evidence>
<evidence type="ECO:0000256" key="20">
    <source>
        <dbReference type="ARBA" id="ARBA00023242"/>
    </source>
</evidence>
<keyword evidence="17 21" id="KW-0472">Membrane</keyword>
<dbReference type="FunFam" id="1.25.40.770:FF:000001">
    <property type="entry name" value="Transcription initiation factor TFIID subunit 6"/>
    <property type="match status" value="1"/>
</dbReference>
<evidence type="ECO:0000256" key="17">
    <source>
        <dbReference type="ARBA" id="ARBA00023136"/>
    </source>
</evidence>
<dbReference type="FunFam" id="3.40.718.10:FF:000007">
    <property type="entry name" value="Isocitrate dehydrogenase [NADP]"/>
    <property type="match status" value="1"/>
</dbReference>
<dbReference type="GO" id="GO:0005739">
    <property type="term" value="C:mitochondrion"/>
    <property type="evidence" value="ECO:0007669"/>
    <property type="project" value="TreeGrafter"/>
</dbReference>
<dbReference type="GO" id="GO:0000287">
    <property type="term" value="F:magnesium ion binding"/>
    <property type="evidence" value="ECO:0007669"/>
    <property type="project" value="InterPro"/>
</dbReference>
<keyword evidence="12" id="KW-0460">Magnesium</keyword>
<feature type="domain" description="ABC transporter" evidence="22">
    <location>
        <begin position="859"/>
        <end position="1139"/>
    </location>
</feature>
<dbReference type="GO" id="GO:0051287">
    <property type="term" value="F:NAD binding"/>
    <property type="evidence" value="ECO:0007669"/>
    <property type="project" value="InterPro"/>
</dbReference>
<keyword evidence="20" id="KW-0539">Nucleus</keyword>
<dbReference type="InterPro" id="IPR004823">
    <property type="entry name" value="TAF_TATA-bd_Histone-like_dom"/>
</dbReference>
<keyword evidence="15" id="KW-0560">Oxidoreductase</keyword>
<evidence type="ECO:0000256" key="16">
    <source>
        <dbReference type="ARBA" id="ARBA00023015"/>
    </source>
</evidence>
<evidence type="ECO:0000256" key="9">
    <source>
        <dbReference type="ARBA" id="ARBA00022723"/>
    </source>
</evidence>
<dbReference type="SMART" id="SM00382">
    <property type="entry name" value="AAA"/>
    <property type="match status" value="1"/>
</dbReference>
<evidence type="ECO:0000256" key="1">
    <source>
        <dbReference type="ARBA" id="ARBA00001936"/>
    </source>
</evidence>
<dbReference type="InterPro" id="IPR011442">
    <property type="entry name" value="TAF6_C"/>
</dbReference>
<keyword evidence="18" id="KW-0804">Transcription</keyword>
<keyword evidence="13" id="KW-0521">NADP</keyword>
<feature type="domain" description="ABC transmembrane type-1" evidence="23">
    <location>
        <begin position="518"/>
        <end position="801"/>
    </location>
</feature>
<dbReference type="InterPro" id="IPR027417">
    <property type="entry name" value="P-loop_NTPase"/>
</dbReference>
<dbReference type="Proteomes" id="UP000682877">
    <property type="component" value="Chromosome 1"/>
</dbReference>
<dbReference type="InterPro" id="IPR009072">
    <property type="entry name" value="Histone-fold"/>
</dbReference>
<dbReference type="SUPFAM" id="SSF53659">
    <property type="entry name" value="Isocitrate/Isopropylmalate dehydrogenase-like"/>
    <property type="match status" value="1"/>
</dbReference>
<dbReference type="PANTHER" id="PTHR11822:SF30">
    <property type="entry name" value="PEROXISOMAL ISOCITRATE DEHYDROGENASE [NADP]"/>
    <property type="match status" value="1"/>
</dbReference>
<dbReference type="PROSITE" id="PS00470">
    <property type="entry name" value="IDH_IMDH"/>
    <property type="match status" value="1"/>
</dbReference>
<dbReference type="InterPro" id="IPR017871">
    <property type="entry name" value="ABC_transporter-like_CS"/>
</dbReference>
<evidence type="ECO:0000256" key="13">
    <source>
        <dbReference type="ARBA" id="ARBA00022857"/>
    </source>
</evidence>
<proteinExistence type="inferred from homology"/>
<evidence type="ECO:0000256" key="19">
    <source>
        <dbReference type="ARBA" id="ARBA00023211"/>
    </source>
</evidence>
<gene>
    <name evidence="24" type="ORF">AARE701A_LOCUS3755</name>
</gene>
<dbReference type="InterPro" id="IPR011527">
    <property type="entry name" value="ABC1_TM_dom"/>
</dbReference>
<dbReference type="NCBIfam" id="NF006156">
    <property type="entry name" value="PRK08299.1"/>
    <property type="match status" value="1"/>
</dbReference>
<evidence type="ECO:0000259" key="22">
    <source>
        <dbReference type="PROSITE" id="PS50893"/>
    </source>
</evidence>
<dbReference type="GO" id="GO:0016020">
    <property type="term" value="C:membrane"/>
    <property type="evidence" value="ECO:0007669"/>
    <property type="project" value="InterPro"/>
</dbReference>
<dbReference type="FunFam" id="1.10.20.10:FF:000046">
    <property type="entry name" value="transcription initiation factor TFIID subunit 6"/>
    <property type="match status" value="1"/>
</dbReference>
<dbReference type="InterPro" id="IPR016024">
    <property type="entry name" value="ARM-type_fold"/>
</dbReference>
<dbReference type="GO" id="GO:0006102">
    <property type="term" value="P:isocitrate metabolic process"/>
    <property type="evidence" value="ECO:0007669"/>
    <property type="project" value="InterPro"/>
</dbReference>
<dbReference type="GO" id="GO:0006367">
    <property type="term" value="P:transcription initiation at RNA polymerase II promoter"/>
    <property type="evidence" value="ECO:0007669"/>
    <property type="project" value="InterPro"/>
</dbReference>
<dbReference type="SMART" id="SM01329">
    <property type="entry name" value="Iso_dh"/>
    <property type="match status" value="1"/>
</dbReference>
<evidence type="ECO:0000256" key="14">
    <source>
        <dbReference type="ARBA" id="ARBA00022989"/>
    </source>
</evidence>
<evidence type="ECO:0000256" key="4">
    <source>
        <dbReference type="ARBA" id="ARBA00007688"/>
    </source>
</evidence>
<dbReference type="SMART" id="SM00803">
    <property type="entry name" value="TAF"/>
    <property type="match status" value="1"/>
</dbReference>
<dbReference type="GO" id="GO:0004450">
    <property type="term" value="F:isocitrate dehydrogenase (NADP+) activity"/>
    <property type="evidence" value="ECO:0007669"/>
    <property type="project" value="UniProtKB-EC"/>
</dbReference>
<evidence type="ECO:0000256" key="11">
    <source>
        <dbReference type="ARBA" id="ARBA00022840"/>
    </source>
</evidence>
<dbReference type="GO" id="GO:0046982">
    <property type="term" value="F:protein heterodimerization activity"/>
    <property type="evidence" value="ECO:0007669"/>
    <property type="project" value="InterPro"/>
</dbReference>
<comment type="subcellular location">
    <subcellularLocation>
        <location evidence="3">Nucleus</location>
    </subcellularLocation>
</comment>
<dbReference type="PROSITE" id="PS50929">
    <property type="entry name" value="ABC_TM1F"/>
    <property type="match status" value="1"/>
</dbReference>
<dbReference type="SUPFAM" id="SSF52540">
    <property type="entry name" value="P-loop containing nucleoside triphosphate hydrolases"/>
    <property type="match status" value="1"/>
</dbReference>